<protein>
    <recommendedName>
        <fullName evidence="4">SPOR domain-containing protein</fullName>
    </recommendedName>
</protein>
<dbReference type="RefSeq" id="WP_309970550.1">
    <property type="nucleotide sequence ID" value="NZ_JAVDWH010000001.1"/>
</dbReference>
<dbReference type="Proteomes" id="UP001257739">
    <property type="component" value="Unassembled WGS sequence"/>
</dbReference>
<feature type="region of interest" description="Disordered" evidence="1">
    <location>
        <begin position="50"/>
        <end position="69"/>
    </location>
</feature>
<evidence type="ECO:0000313" key="2">
    <source>
        <dbReference type="EMBL" id="MDR7087255.1"/>
    </source>
</evidence>
<evidence type="ECO:0000256" key="1">
    <source>
        <dbReference type="SAM" id="MobiDB-lite"/>
    </source>
</evidence>
<sequence length="69" mass="7955">MADDEKWYFCMVHREVEPQEGCRPADRLGPYDSAEKAARALEIAAERTKAWDEDPLWNDTEPDKAADDK</sequence>
<reference evidence="2 3" key="1">
    <citation type="submission" date="2023-07" db="EMBL/GenBank/DDBJ databases">
        <title>Sorghum-associated microbial communities from plants grown in Nebraska, USA.</title>
        <authorList>
            <person name="Schachtman D."/>
        </authorList>
    </citation>
    <scope>NUCLEOTIDE SEQUENCE [LARGE SCALE GENOMIC DNA]</scope>
    <source>
        <strain evidence="2 3">BE248</strain>
    </source>
</reference>
<evidence type="ECO:0008006" key="4">
    <source>
        <dbReference type="Google" id="ProtNLM"/>
    </source>
</evidence>
<gene>
    <name evidence="2" type="ORF">J2X11_002094</name>
</gene>
<accession>A0ABU1UPZ1</accession>
<comment type="caution">
    <text evidence="2">The sequence shown here is derived from an EMBL/GenBank/DDBJ whole genome shotgun (WGS) entry which is preliminary data.</text>
</comment>
<evidence type="ECO:0000313" key="3">
    <source>
        <dbReference type="Proteomes" id="UP001257739"/>
    </source>
</evidence>
<name>A0ABU1UPZ1_9ACTN</name>
<proteinExistence type="predicted"/>
<dbReference type="EMBL" id="JAVDWH010000001">
    <property type="protein sequence ID" value="MDR7087255.1"/>
    <property type="molecule type" value="Genomic_DNA"/>
</dbReference>
<organism evidence="2 3">
    <name type="scientific">Aeromicrobium panaciterrae</name>
    <dbReference type="NCBI Taxonomy" id="363861"/>
    <lineage>
        <taxon>Bacteria</taxon>
        <taxon>Bacillati</taxon>
        <taxon>Actinomycetota</taxon>
        <taxon>Actinomycetes</taxon>
        <taxon>Propionibacteriales</taxon>
        <taxon>Nocardioidaceae</taxon>
        <taxon>Aeromicrobium</taxon>
    </lineage>
</organism>
<keyword evidence="3" id="KW-1185">Reference proteome</keyword>